<dbReference type="Proteomes" id="UP000092659">
    <property type="component" value="Chromosome"/>
</dbReference>
<dbReference type="Pfam" id="PF05362">
    <property type="entry name" value="Lon_C"/>
    <property type="match status" value="1"/>
</dbReference>
<dbReference type="GO" id="GO:0004252">
    <property type="term" value="F:serine-type endopeptidase activity"/>
    <property type="evidence" value="ECO:0007669"/>
    <property type="project" value="InterPro"/>
</dbReference>
<dbReference type="GO" id="GO:0006508">
    <property type="term" value="P:proteolysis"/>
    <property type="evidence" value="ECO:0007669"/>
    <property type="project" value="InterPro"/>
</dbReference>
<sequence>MLSRLTRPQAVAVCALPVVALLATAAFAPLPFSVAQPGSTANVIGENRGTPVITVSGAPTRKTSGQLRMTTIVATGPDARIHLGDLIDNWFRADRAVMPRDAVYPTGNNVKEIEKHNMDQMRQSQGAATEAALKYLDLSADKVKVRLKLADVGGPSAGLLFTLGIIDKLDGDGSGGDLTGGRTIAGTGTIDADGKVGAVGGVALKTQAARRDGATVFLVPKDECADAKAELPKGLRLVPVTTLKGAVDSLVAMERGKGSVPSC</sequence>
<dbReference type="STRING" id="68214.AVL59_42380"/>
<organism evidence="3 5">
    <name type="scientific">Streptomyces griseochromogenes</name>
    <dbReference type="NCBI Taxonomy" id="68214"/>
    <lineage>
        <taxon>Bacteria</taxon>
        <taxon>Bacillati</taxon>
        <taxon>Actinomycetota</taxon>
        <taxon>Actinomycetes</taxon>
        <taxon>Kitasatosporales</taxon>
        <taxon>Streptomycetaceae</taxon>
        <taxon>Streptomyces</taxon>
    </lineage>
</organism>
<dbReference type="EMBL" id="CP016279">
    <property type="protein sequence ID" value="ANP55367.1"/>
    <property type="molecule type" value="Genomic_DNA"/>
</dbReference>
<protein>
    <submittedName>
        <fullName evidence="4">PDZ domain-containing protein</fullName>
    </submittedName>
</protein>
<dbReference type="InterPro" id="IPR008269">
    <property type="entry name" value="Lon_proteolytic"/>
</dbReference>
<evidence type="ECO:0000313" key="3">
    <source>
        <dbReference type="EMBL" id="ANP55367.1"/>
    </source>
</evidence>
<dbReference type="InterPro" id="IPR014721">
    <property type="entry name" value="Ribsml_uS5_D2-typ_fold_subgr"/>
</dbReference>
<evidence type="ECO:0000313" key="4">
    <source>
        <dbReference type="EMBL" id="MBP2054402.1"/>
    </source>
</evidence>
<reference evidence="3 5" key="1">
    <citation type="submission" date="2016-06" db="EMBL/GenBank/DDBJ databases">
        <title>Complete genome sequence of Streptomyces griseochromogenes ATCC 14511, the Blasticidin S producer.</title>
        <authorList>
            <person name="Wu L."/>
        </authorList>
    </citation>
    <scope>NUCLEOTIDE SEQUENCE [LARGE SCALE GENOMIC DNA]</scope>
    <source>
        <strain evidence="3 5">ATCC 14511</strain>
    </source>
</reference>
<name>A0A1B1B994_9ACTN</name>
<dbReference type="Proteomes" id="UP001519309">
    <property type="component" value="Unassembled WGS sequence"/>
</dbReference>
<proteinExistence type="predicted"/>
<accession>A0A1B1B994</accession>
<keyword evidence="6" id="KW-1185">Reference proteome</keyword>
<dbReference type="SUPFAM" id="SSF54211">
    <property type="entry name" value="Ribosomal protein S5 domain 2-like"/>
    <property type="match status" value="1"/>
</dbReference>
<dbReference type="GO" id="GO:0004176">
    <property type="term" value="F:ATP-dependent peptidase activity"/>
    <property type="evidence" value="ECO:0007669"/>
    <property type="project" value="InterPro"/>
</dbReference>
<dbReference type="AlphaFoldDB" id="A0A1B1B994"/>
<evidence type="ECO:0000256" key="1">
    <source>
        <dbReference type="SAM" id="SignalP"/>
    </source>
</evidence>
<evidence type="ECO:0000313" key="6">
    <source>
        <dbReference type="Proteomes" id="UP001519309"/>
    </source>
</evidence>
<dbReference type="OrthoDB" id="2356897at2"/>
<dbReference type="KEGG" id="sgs:AVL59_42380"/>
<feature type="signal peptide" evidence="1">
    <location>
        <begin position="1"/>
        <end position="28"/>
    </location>
</feature>
<keyword evidence="1" id="KW-0732">Signal</keyword>
<feature type="domain" description="Lon proteolytic" evidence="2">
    <location>
        <begin position="154"/>
        <end position="236"/>
    </location>
</feature>
<dbReference type="InterPro" id="IPR020568">
    <property type="entry name" value="Ribosomal_Su5_D2-typ_SF"/>
</dbReference>
<dbReference type="RefSeq" id="WP_067315044.1">
    <property type="nucleotide sequence ID" value="NZ_CP016279.1"/>
</dbReference>
<gene>
    <name evidence="3" type="ORF">AVL59_42380</name>
    <name evidence="4" type="ORF">J2Z21_007407</name>
</gene>
<dbReference type="EMBL" id="JAGGLP010000021">
    <property type="protein sequence ID" value="MBP2054402.1"/>
    <property type="molecule type" value="Genomic_DNA"/>
</dbReference>
<evidence type="ECO:0000259" key="2">
    <source>
        <dbReference type="Pfam" id="PF05362"/>
    </source>
</evidence>
<reference evidence="4 6" key="2">
    <citation type="submission" date="2021-03" db="EMBL/GenBank/DDBJ databases">
        <title>Genomic Encyclopedia of Type Strains, Phase IV (KMG-IV): sequencing the most valuable type-strain genomes for metagenomic binning, comparative biology and taxonomic classification.</title>
        <authorList>
            <person name="Goeker M."/>
        </authorList>
    </citation>
    <scope>NUCLEOTIDE SEQUENCE [LARGE SCALE GENOMIC DNA]</scope>
    <source>
        <strain evidence="4 6">DSM 40499</strain>
    </source>
</reference>
<feature type="chain" id="PRO_5039520116" evidence="1">
    <location>
        <begin position="29"/>
        <end position="263"/>
    </location>
</feature>
<dbReference type="Gene3D" id="3.30.230.10">
    <property type="match status" value="1"/>
</dbReference>
<evidence type="ECO:0000313" key="5">
    <source>
        <dbReference type="Proteomes" id="UP000092659"/>
    </source>
</evidence>